<sequence>MNRTEKYIRRVLEQMQSPKAEREEMREELLMHLEEAKKRYLYEGYSEKQAEKYALADFGNPSRIGRELQESIYPFQRGLLYVIGIATIIFGVIFYLNAVFLLHERIIVWFGIQLLIGTAVILAAINISIVGRYFYLVNLLILVSATWSGIDLMMVETAPGGQAFLFSLCLTILIIVSLIFVFRNSYYSTSQTENEQRKPGLVKFSYIMNLLFGVIIISLGLFFMWGFLVFIGMRAIAFVPSIPIFLWLTFYKFQMTYIAKKPLLSLATGFLFSGVAIALPFGILVFT</sequence>
<accession>A0A9W5X6Y1</accession>
<proteinExistence type="predicted"/>
<feature type="transmembrane region" description="Helical" evidence="1">
    <location>
        <begin position="162"/>
        <end position="183"/>
    </location>
</feature>
<evidence type="ECO:0000313" key="3">
    <source>
        <dbReference type="Proteomes" id="UP000621492"/>
    </source>
</evidence>
<feature type="transmembrane region" description="Helical" evidence="1">
    <location>
        <begin position="79"/>
        <end position="100"/>
    </location>
</feature>
<feature type="transmembrane region" description="Helical" evidence="1">
    <location>
        <begin position="106"/>
        <end position="126"/>
    </location>
</feature>
<dbReference type="RefSeq" id="WP_188725643.1">
    <property type="nucleotide sequence ID" value="NZ_BMJD01000040.1"/>
</dbReference>
<feature type="transmembrane region" description="Helical" evidence="1">
    <location>
        <begin position="231"/>
        <end position="251"/>
    </location>
</feature>
<dbReference type="InterPro" id="IPR047928">
    <property type="entry name" value="Perm_prefix_1"/>
</dbReference>
<dbReference type="NCBIfam" id="NF038403">
    <property type="entry name" value="perm_prefix_1"/>
    <property type="match status" value="1"/>
</dbReference>
<keyword evidence="1" id="KW-1133">Transmembrane helix</keyword>
<keyword evidence="3" id="KW-1185">Reference proteome</keyword>
<evidence type="ECO:0000313" key="2">
    <source>
        <dbReference type="EMBL" id="GGB55722.1"/>
    </source>
</evidence>
<feature type="transmembrane region" description="Helical" evidence="1">
    <location>
        <begin position="133"/>
        <end position="150"/>
    </location>
</feature>
<feature type="transmembrane region" description="Helical" evidence="1">
    <location>
        <begin position="204"/>
        <end position="225"/>
    </location>
</feature>
<dbReference type="AlphaFoldDB" id="A0A9W5X6Y1"/>
<reference evidence="2" key="1">
    <citation type="journal article" date="2014" name="Int. J. Syst. Evol. Microbiol.">
        <title>Complete genome sequence of Corynebacterium casei LMG S-19264T (=DSM 44701T), isolated from a smear-ripened cheese.</title>
        <authorList>
            <consortium name="US DOE Joint Genome Institute (JGI-PGF)"/>
            <person name="Walter F."/>
            <person name="Albersmeier A."/>
            <person name="Kalinowski J."/>
            <person name="Ruckert C."/>
        </authorList>
    </citation>
    <scope>NUCLEOTIDE SEQUENCE</scope>
    <source>
        <strain evidence="2">CGMCC 1.15454</strain>
    </source>
</reference>
<name>A0A9W5X6Y1_9BACI</name>
<comment type="caution">
    <text evidence="2">The sequence shown here is derived from an EMBL/GenBank/DDBJ whole genome shotgun (WGS) entry which is preliminary data.</text>
</comment>
<keyword evidence="1" id="KW-0812">Transmembrane</keyword>
<reference evidence="2" key="2">
    <citation type="submission" date="2020-09" db="EMBL/GenBank/DDBJ databases">
        <authorList>
            <person name="Sun Q."/>
            <person name="Zhou Y."/>
        </authorList>
    </citation>
    <scope>NUCLEOTIDE SEQUENCE</scope>
    <source>
        <strain evidence="2">CGMCC 1.15454</strain>
    </source>
</reference>
<dbReference type="Proteomes" id="UP000621492">
    <property type="component" value="Unassembled WGS sequence"/>
</dbReference>
<protein>
    <submittedName>
        <fullName evidence="2">Uncharacterized protein</fullName>
    </submittedName>
</protein>
<feature type="transmembrane region" description="Helical" evidence="1">
    <location>
        <begin position="263"/>
        <end position="286"/>
    </location>
</feature>
<organism evidence="2 3">
    <name type="scientific">Lentibacillus populi</name>
    <dbReference type="NCBI Taxonomy" id="1827502"/>
    <lineage>
        <taxon>Bacteria</taxon>
        <taxon>Bacillati</taxon>
        <taxon>Bacillota</taxon>
        <taxon>Bacilli</taxon>
        <taxon>Bacillales</taxon>
        <taxon>Bacillaceae</taxon>
        <taxon>Lentibacillus</taxon>
    </lineage>
</organism>
<gene>
    <name evidence="2" type="ORF">GCM10011409_36730</name>
</gene>
<evidence type="ECO:0000256" key="1">
    <source>
        <dbReference type="SAM" id="Phobius"/>
    </source>
</evidence>
<keyword evidence="1" id="KW-0472">Membrane</keyword>
<dbReference type="EMBL" id="BMJD01000040">
    <property type="protein sequence ID" value="GGB55722.1"/>
    <property type="molecule type" value="Genomic_DNA"/>
</dbReference>